<evidence type="ECO:0000256" key="7">
    <source>
        <dbReference type="SAM" id="Phobius"/>
    </source>
</evidence>
<feature type="transmembrane region" description="Helical" evidence="7">
    <location>
        <begin position="12"/>
        <end position="35"/>
    </location>
</feature>
<feature type="transmembrane region" description="Helical" evidence="7">
    <location>
        <begin position="339"/>
        <end position="358"/>
    </location>
</feature>
<evidence type="ECO:0000256" key="6">
    <source>
        <dbReference type="ARBA" id="ARBA00023136"/>
    </source>
</evidence>
<sequence length="413" mass="43060">MSQNSRTWGRKRSFWVAAAVVVHTLWTSAAPAMMYPLYAHQWQLTPTVTTLIFAVFPVFVVATLIALGDLSDYIGRRAAMLWGLTASLIGVLLFAVAPDVTWLLVGRAFMGIGVGLSAGPSAAAVVEFSAPGKAKLAGAITTAAQAFGLAAALIMGGGLIQYAPFPTRLSFWVLVVVLVATLAGVWHLPRHTKAESSKRWSLKLPQIHKPLRRVFLVSVSAVLSAYSVGATMLSLGSQIAHDLIGSSNALVNGGAISLFAILVGFTGIVAKRFSSKLSIIAGASFSIASLLLLMLATATHALPVFLLSSAASGAGYSLLFMGGLNLINAHAPMHHRAGTLSALFLVAYLMQGVVAMLLGRAATAWGLDLAIDVGSLALAGLSLGAMLLAIFVREPQKPPADQPVSSAQPEAGR</sequence>
<feature type="transmembrane region" description="Helical" evidence="7">
    <location>
        <begin position="277"/>
        <end position="298"/>
    </location>
</feature>
<evidence type="ECO:0000256" key="1">
    <source>
        <dbReference type="ARBA" id="ARBA00004651"/>
    </source>
</evidence>
<feature type="transmembrane region" description="Helical" evidence="7">
    <location>
        <begin position="47"/>
        <end position="67"/>
    </location>
</feature>
<dbReference type="InterPro" id="IPR050171">
    <property type="entry name" value="MFS_Transporters"/>
</dbReference>
<evidence type="ECO:0000256" key="5">
    <source>
        <dbReference type="ARBA" id="ARBA00022989"/>
    </source>
</evidence>
<dbReference type="STRING" id="89065.SAMN05216605_101302"/>
<keyword evidence="4 7" id="KW-0812">Transmembrane</keyword>
<dbReference type="SUPFAM" id="SSF103473">
    <property type="entry name" value="MFS general substrate transporter"/>
    <property type="match status" value="1"/>
</dbReference>
<keyword evidence="10" id="KW-1185">Reference proteome</keyword>
<dbReference type="PROSITE" id="PS00216">
    <property type="entry name" value="SUGAR_TRANSPORT_1"/>
    <property type="match status" value="1"/>
</dbReference>
<feature type="domain" description="Major facilitator superfamily (MFS) profile" evidence="8">
    <location>
        <begin position="12"/>
        <end position="397"/>
    </location>
</feature>
<keyword evidence="6 7" id="KW-0472">Membrane</keyword>
<dbReference type="PROSITE" id="PS50850">
    <property type="entry name" value="MFS"/>
    <property type="match status" value="1"/>
</dbReference>
<dbReference type="InterPro" id="IPR011701">
    <property type="entry name" value="MFS"/>
</dbReference>
<dbReference type="InterPro" id="IPR036259">
    <property type="entry name" value="MFS_trans_sf"/>
</dbReference>
<feature type="transmembrane region" description="Helical" evidence="7">
    <location>
        <begin position="304"/>
        <end position="327"/>
    </location>
</feature>
<dbReference type="PANTHER" id="PTHR23517">
    <property type="entry name" value="RESISTANCE PROTEIN MDTM, PUTATIVE-RELATED-RELATED"/>
    <property type="match status" value="1"/>
</dbReference>
<feature type="transmembrane region" description="Helical" evidence="7">
    <location>
        <begin position="138"/>
        <end position="163"/>
    </location>
</feature>
<gene>
    <name evidence="9" type="ORF">SAMN05216605_101302</name>
</gene>
<dbReference type="Gene3D" id="1.20.1250.20">
    <property type="entry name" value="MFS general substrate transporter like domains"/>
    <property type="match status" value="1"/>
</dbReference>
<dbReference type="GO" id="GO:0005886">
    <property type="term" value="C:plasma membrane"/>
    <property type="evidence" value="ECO:0007669"/>
    <property type="project" value="UniProtKB-SubCell"/>
</dbReference>
<feature type="transmembrane region" description="Helical" evidence="7">
    <location>
        <begin position="79"/>
        <end position="98"/>
    </location>
</feature>
<protein>
    <submittedName>
        <fullName evidence="9">Predicted arabinose efflux permease, MFS family</fullName>
    </submittedName>
</protein>
<evidence type="ECO:0000256" key="2">
    <source>
        <dbReference type="ARBA" id="ARBA00022448"/>
    </source>
</evidence>
<feature type="transmembrane region" description="Helical" evidence="7">
    <location>
        <begin position="370"/>
        <end position="392"/>
    </location>
</feature>
<evidence type="ECO:0000259" key="8">
    <source>
        <dbReference type="PROSITE" id="PS50850"/>
    </source>
</evidence>
<name>A0A1G7RZ23_9PSED</name>
<dbReference type="AlphaFoldDB" id="A0A1G7RZ23"/>
<dbReference type="Pfam" id="PF07690">
    <property type="entry name" value="MFS_1"/>
    <property type="match status" value="1"/>
</dbReference>
<feature type="transmembrane region" description="Helical" evidence="7">
    <location>
        <begin position="249"/>
        <end position="270"/>
    </location>
</feature>
<evidence type="ECO:0000313" key="10">
    <source>
        <dbReference type="Proteomes" id="UP000182894"/>
    </source>
</evidence>
<dbReference type="EMBL" id="FNCO01000001">
    <property type="protein sequence ID" value="SDG15934.1"/>
    <property type="molecule type" value="Genomic_DNA"/>
</dbReference>
<dbReference type="PANTHER" id="PTHR23517:SF13">
    <property type="entry name" value="MAJOR FACILITATOR SUPERFAMILY MFS_1"/>
    <property type="match status" value="1"/>
</dbReference>
<feature type="transmembrane region" description="Helical" evidence="7">
    <location>
        <begin position="169"/>
        <end position="189"/>
    </location>
</feature>
<feature type="transmembrane region" description="Helical" evidence="7">
    <location>
        <begin position="210"/>
        <end position="229"/>
    </location>
</feature>
<dbReference type="Proteomes" id="UP000182894">
    <property type="component" value="Unassembled WGS sequence"/>
</dbReference>
<proteinExistence type="predicted"/>
<keyword evidence="3" id="KW-1003">Cell membrane</keyword>
<dbReference type="GO" id="GO:0022857">
    <property type="term" value="F:transmembrane transporter activity"/>
    <property type="evidence" value="ECO:0007669"/>
    <property type="project" value="InterPro"/>
</dbReference>
<evidence type="ECO:0000256" key="3">
    <source>
        <dbReference type="ARBA" id="ARBA00022475"/>
    </source>
</evidence>
<dbReference type="RefSeq" id="WP_074749632.1">
    <property type="nucleotide sequence ID" value="NZ_FNCO01000001.1"/>
</dbReference>
<organism evidence="9 10">
    <name type="scientific">Pseudomonas abietaniphila</name>
    <dbReference type="NCBI Taxonomy" id="89065"/>
    <lineage>
        <taxon>Bacteria</taxon>
        <taxon>Pseudomonadati</taxon>
        <taxon>Pseudomonadota</taxon>
        <taxon>Gammaproteobacteria</taxon>
        <taxon>Pseudomonadales</taxon>
        <taxon>Pseudomonadaceae</taxon>
        <taxon>Pseudomonas</taxon>
    </lineage>
</organism>
<keyword evidence="5 7" id="KW-1133">Transmembrane helix</keyword>
<evidence type="ECO:0000313" key="9">
    <source>
        <dbReference type="EMBL" id="SDG15934.1"/>
    </source>
</evidence>
<dbReference type="InterPro" id="IPR020846">
    <property type="entry name" value="MFS_dom"/>
</dbReference>
<comment type="subcellular location">
    <subcellularLocation>
        <location evidence="1">Cell membrane</location>
        <topology evidence="1">Multi-pass membrane protein</topology>
    </subcellularLocation>
</comment>
<accession>A0A1G7RZ23</accession>
<dbReference type="InterPro" id="IPR005829">
    <property type="entry name" value="Sugar_transporter_CS"/>
</dbReference>
<keyword evidence="2" id="KW-0813">Transport</keyword>
<evidence type="ECO:0000256" key="4">
    <source>
        <dbReference type="ARBA" id="ARBA00022692"/>
    </source>
</evidence>
<feature type="transmembrane region" description="Helical" evidence="7">
    <location>
        <begin position="104"/>
        <end position="126"/>
    </location>
</feature>
<reference evidence="10" key="1">
    <citation type="submission" date="2016-10" db="EMBL/GenBank/DDBJ databases">
        <authorList>
            <person name="Varghese N."/>
            <person name="Submissions S."/>
        </authorList>
    </citation>
    <scope>NUCLEOTIDE SEQUENCE [LARGE SCALE GENOMIC DNA]</scope>
    <source>
        <strain evidence="10">ATCC 700689</strain>
    </source>
</reference>